<keyword evidence="2" id="KW-1185">Reference proteome</keyword>
<sequence>MTAPSKKKSPRMVAASETIQRTNDSLRIIGQNEAGHEPTPYEVAETHHRAMHYETCVLFLACLLSLDGKDASRLLEYLPDEKMAHTGLAVIHDAMSTAAGTSGRMTSEEVNRVLLAAGALQNNTTMQAWLQVIAPPGHVVVAGFHQARQLAESAAESYYRMQVADTFRFDQPTPFTAPLEELDGMAKVRIDLLRDAWPSKFRDKRKEAAA</sequence>
<dbReference type="Proteomes" id="UP000035368">
    <property type="component" value="Chromosome"/>
</dbReference>
<organism evidence="1 2">
    <name type="scientific">Corynebacterium epidermidicanis</name>
    <dbReference type="NCBI Taxonomy" id="1050174"/>
    <lineage>
        <taxon>Bacteria</taxon>
        <taxon>Bacillati</taxon>
        <taxon>Actinomycetota</taxon>
        <taxon>Actinomycetes</taxon>
        <taxon>Mycobacteriales</taxon>
        <taxon>Corynebacteriaceae</taxon>
        <taxon>Corynebacterium</taxon>
    </lineage>
</organism>
<dbReference type="AlphaFoldDB" id="A0A0G3GPC4"/>
<name>A0A0G3GPC4_9CORY</name>
<reference evidence="1 2" key="1">
    <citation type="submission" date="2015-05" db="EMBL/GenBank/DDBJ databases">
        <title>Complete genome sequence of Corynebacterium epidermidicanis DSM 45586, isolated from the skin of a dog suffering from pruritus.</title>
        <authorList>
            <person name="Ruckert C."/>
            <person name="Albersmeier A."/>
            <person name="Winkler A."/>
            <person name="Tauch A."/>
        </authorList>
    </citation>
    <scope>NUCLEOTIDE SEQUENCE [LARGE SCALE GENOMIC DNA]</scope>
    <source>
        <strain evidence="1 2">DSM 45586</strain>
    </source>
</reference>
<dbReference type="KEGG" id="cei:CEPID_06075"/>
<dbReference type="EMBL" id="CP011541">
    <property type="protein sequence ID" value="AKK03076.1"/>
    <property type="molecule type" value="Genomic_DNA"/>
</dbReference>
<accession>A0A0G3GPC4</accession>
<gene>
    <name evidence="1" type="ORF">CEPID_06075</name>
</gene>
<protein>
    <submittedName>
        <fullName evidence="1">Uncharacterized protein</fullName>
    </submittedName>
</protein>
<evidence type="ECO:0000313" key="2">
    <source>
        <dbReference type="Proteomes" id="UP000035368"/>
    </source>
</evidence>
<dbReference type="STRING" id="1050174.CEPID_06075"/>
<dbReference type="PATRIC" id="fig|1050174.4.peg.1229"/>
<evidence type="ECO:0000313" key="1">
    <source>
        <dbReference type="EMBL" id="AKK03076.1"/>
    </source>
</evidence>
<proteinExistence type="predicted"/>